<dbReference type="Proteomes" id="UP000241507">
    <property type="component" value="Chromosome"/>
</dbReference>
<dbReference type="NCBIfam" id="TIGR01409">
    <property type="entry name" value="TAT_signal_seq"/>
    <property type="match status" value="1"/>
</dbReference>
<dbReference type="AlphaFoldDB" id="A0A2R3Z4D2"/>
<gene>
    <name evidence="2" type="ORF">C7S20_07555</name>
</gene>
<dbReference type="InterPro" id="IPR013022">
    <property type="entry name" value="Xyl_isomerase-like_TIM-brl"/>
</dbReference>
<keyword evidence="3" id="KW-1185">Reference proteome</keyword>
<accession>A0A2R3Z4D2</accession>
<dbReference type="PANTHER" id="PTHR12110">
    <property type="entry name" value="HYDROXYPYRUVATE ISOMERASE"/>
    <property type="match status" value="1"/>
</dbReference>
<proteinExistence type="predicted"/>
<dbReference type="InterPro" id="IPR050312">
    <property type="entry name" value="IolE/XylAMocC-like"/>
</dbReference>
<dbReference type="PROSITE" id="PS51257">
    <property type="entry name" value="PROKAR_LIPOPROTEIN"/>
    <property type="match status" value="1"/>
</dbReference>
<keyword evidence="2" id="KW-0413">Isomerase</keyword>
<evidence type="ECO:0000313" key="2">
    <source>
        <dbReference type="EMBL" id="AVR45137.1"/>
    </source>
</evidence>
<dbReference type="PANTHER" id="PTHR12110:SF41">
    <property type="entry name" value="INOSOSE DEHYDRATASE"/>
    <property type="match status" value="1"/>
</dbReference>
<dbReference type="Pfam" id="PF01261">
    <property type="entry name" value="AP_endonuc_2"/>
    <property type="match status" value="1"/>
</dbReference>
<evidence type="ECO:0000313" key="3">
    <source>
        <dbReference type="Proteomes" id="UP000241507"/>
    </source>
</evidence>
<dbReference type="EMBL" id="CP028136">
    <property type="protein sequence ID" value="AVR45137.1"/>
    <property type="molecule type" value="Genomic_DNA"/>
</dbReference>
<dbReference type="Gene3D" id="3.20.20.150">
    <property type="entry name" value="Divalent-metal-dependent TIM barrel enzymes"/>
    <property type="match status" value="1"/>
</dbReference>
<dbReference type="RefSeq" id="WP_107011915.1">
    <property type="nucleotide sequence ID" value="NZ_CP028136.1"/>
</dbReference>
<protein>
    <submittedName>
        <fullName evidence="2">Sugar phosphate isomerase/epimerase</fullName>
    </submittedName>
</protein>
<evidence type="ECO:0000259" key="1">
    <source>
        <dbReference type="Pfam" id="PF01261"/>
    </source>
</evidence>
<feature type="domain" description="Xylose isomerase-like TIM barrel" evidence="1">
    <location>
        <begin position="54"/>
        <end position="286"/>
    </location>
</feature>
<sequence>MITRRNFLKRSAMAVAATSVLPSLLYSCDKNYPLGLQLYSLRETIGDDVAGTLSKVAKVGFKEVETYGYSIENQFWGVSANEFKNMLDRNGLNSPSGHYGLDPYLKQAGTRDDFAYTIEVAKKLGQEYVIIPHISESLRTSIDDYKRLAGKMNQAGEMCKNAGLKLAYHNHAFEFEDYNGQTGFDVFLKNTDKDLVYFEMDIYWVVRGGKDPVAMIQQHPGRFPLWHVKDMSKTNHELNTEIGNGTIDFEKIFEIAKEAGAKHFILEQENFEMDPYKSLAKSYNYIKEELLENI</sequence>
<dbReference type="KEGG" id="grs:C7S20_07555"/>
<dbReference type="InterPro" id="IPR036237">
    <property type="entry name" value="Xyl_isomerase-like_sf"/>
</dbReference>
<dbReference type="InterPro" id="IPR019546">
    <property type="entry name" value="TAT_signal_bac_arc"/>
</dbReference>
<reference evidence="3" key="1">
    <citation type="submission" date="2018-03" db="EMBL/GenBank/DDBJ databases">
        <title>Gramella fulva sp. nov., isolated from a dry surface of tidal flat.</title>
        <authorList>
            <person name="Hwang S.H."/>
            <person name="Hwang W.M."/>
            <person name="Kang K."/>
            <person name="Ahn T.-Y."/>
        </authorList>
    </citation>
    <scope>NUCLEOTIDE SEQUENCE [LARGE SCALE GENOMIC DNA]</scope>
    <source>
        <strain evidence="3">SH35</strain>
    </source>
</reference>
<organism evidence="2 3">
    <name type="scientific">Christiangramia fulva</name>
    <dbReference type="NCBI Taxonomy" id="2126553"/>
    <lineage>
        <taxon>Bacteria</taxon>
        <taxon>Pseudomonadati</taxon>
        <taxon>Bacteroidota</taxon>
        <taxon>Flavobacteriia</taxon>
        <taxon>Flavobacteriales</taxon>
        <taxon>Flavobacteriaceae</taxon>
        <taxon>Christiangramia</taxon>
    </lineage>
</organism>
<dbReference type="GO" id="GO:0016853">
    <property type="term" value="F:isomerase activity"/>
    <property type="evidence" value="ECO:0007669"/>
    <property type="project" value="UniProtKB-KW"/>
</dbReference>
<dbReference type="SUPFAM" id="SSF51658">
    <property type="entry name" value="Xylose isomerase-like"/>
    <property type="match status" value="1"/>
</dbReference>
<name>A0A2R3Z4D2_9FLAO</name>
<dbReference type="OrthoDB" id="9798407at2"/>